<keyword evidence="3" id="KW-1185">Reference proteome</keyword>
<feature type="compositionally biased region" description="Basic and acidic residues" evidence="1">
    <location>
        <begin position="189"/>
        <end position="203"/>
    </location>
</feature>
<evidence type="ECO:0008006" key="4">
    <source>
        <dbReference type="Google" id="ProtNLM"/>
    </source>
</evidence>
<feature type="region of interest" description="Disordered" evidence="1">
    <location>
        <begin position="1"/>
        <end position="120"/>
    </location>
</feature>
<evidence type="ECO:0000313" key="2">
    <source>
        <dbReference type="Ensembl" id="ENSSSUP00005022150.1"/>
    </source>
</evidence>
<feature type="compositionally biased region" description="Acidic residues" evidence="1">
    <location>
        <begin position="13"/>
        <end position="26"/>
    </location>
</feature>
<dbReference type="Proteomes" id="UP000472268">
    <property type="component" value="Chromosome 17"/>
</dbReference>
<dbReference type="AlphaFoldDB" id="A0A673ULT7"/>
<feature type="region of interest" description="Disordered" evidence="1">
    <location>
        <begin position="174"/>
        <end position="223"/>
    </location>
</feature>
<feature type="compositionally biased region" description="Basic residues" evidence="1">
    <location>
        <begin position="51"/>
        <end position="63"/>
    </location>
</feature>
<evidence type="ECO:0000313" key="3">
    <source>
        <dbReference type="Proteomes" id="UP000472268"/>
    </source>
</evidence>
<dbReference type="InterPro" id="IPR038794">
    <property type="entry name" value="LIAT1"/>
</dbReference>
<feature type="compositionally biased region" description="Basic and acidic residues" evidence="1">
    <location>
        <begin position="92"/>
        <end position="108"/>
    </location>
</feature>
<gene>
    <name evidence="2" type="primary">LIAT1</name>
</gene>
<dbReference type="CTD" id="400566"/>
<reference evidence="2" key="2">
    <citation type="submission" date="2025-08" db="UniProtKB">
        <authorList>
            <consortium name="Ensembl"/>
        </authorList>
    </citation>
    <scope>IDENTIFICATION</scope>
</reference>
<dbReference type="OMA" id="LKGFHTD"/>
<reference evidence="2 3" key="1">
    <citation type="submission" date="2019-05" db="EMBL/GenBank/DDBJ databases">
        <title>A Chromosome-scale Meerkat (S. suricatta) Genome Assembly.</title>
        <authorList>
            <person name="Dudchenko O."/>
            <person name="Lieberman Aiden E."/>
            <person name="Tung J."/>
            <person name="Barreiro L.B."/>
            <person name="Clutton-Brock T.H."/>
        </authorList>
    </citation>
    <scope>NUCLEOTIDE SEQUENCE [LARGE SCALE GENOMIC DNA]</scope>
</reference>
<sequence>MDCNGTTASGYGEEGEGDDEEVEEEREGGAASLQRAKLPPIAGKASELSKRKVKKKKKKKTKGSGKGDDKHRSRSLKNQQLSSSFQDILSPGRDHGPRPERKVDKAEGKPGPPYSSTRSLCPVAEMEEHLSKQVNESLRWDGMLADPEAEKERIRIYKLNRRKRYRVLALTGFHPDACAEESPGSRPCLSDKDRSPDGRKADRPGPFLEGTAAPSDVAAALPD</sequence>
<organism evidence="2 3">
    <name type="scientific">Suricata suricatta</name>
    <name type="common">Meerkat</name>
    <dbReference type="NCBI Taxonomy" id="37032"/>
    <lineage>
        <taxon>Eukaryota</taxon>
        <taxon>Metazoa</taxon>
        <taxon>Chordata</taxon>
        <taxon>Craniata</taxon>
        <taxon>Vertebrata</taxon>
        <taxon>Euteleostomi</taxon>
        <taxon>Mammalia</taxon>
        <taxon>Eutheria</taxon>
        <taxon>Laurasiatheria</taxon>
        <taxon>Carnivora</taxon>
        <taxon>Feliformia</taxon>
        <taxon>Herpestidae</taxon>
        <taxon>Suricata</taxon>
    </lineage>
</organism>
<evidence type="ECO:0000256" key="1">
    <source>
        <dbReference type="SAM" id="MobiDB-lite"/>
    </source>
</evidence>
<proteinExistence type="predicted"/>
<name>A0A673ULT7_SURSU</name>
<dbReference type="PANTHER" id="PTHR36474:SF1">
    <property type="entry name" value="PROTEIN LIAT1"/>
    <property type="match status" value="1"/>
</dbReference>
<accession>A0A673ULT7</accession>
<feature type="compositionally biased region" description="Polar residues" evidence="1">
    <location>
        <begin position="76"/>
        <end position="87"/>
    </location>
</feature>
<protein>
    <recommendedName>
        <fullName evidence="4">Ligand of ATE1</fullName>
    </recommendedName>
</protein>
<dbReference type="OrthoDB" id="10017439at2759"/>
<reference evidence="2" key="3">
    <citation type="submission" date="2025-09" db="UniProtKB">
        <authorList>
            <consortium name="Ensembl"/>
        </authorList>
    </citation>
    <scope>IDENTIFICATION</scope>
</reference>
<dbReference type="PANTHER" id="PTHR36474">
    <property type="entry name" value="PROTEIN LIAT1"/>
    <property type="match status" value="1"/>
</dbReference>
<dbReference type="Ensembl" id="ENSSSUT00005025377.1">
    <property type="protein sequence ID" value="ENSSSUP00005022150.1"/>
    <property type="gene ID" value="ENSSSUG00005014467.1"/>
</dbReference>